<dbReference type="CDD" id="cd05300">
    <property type="entry name" value="2-Hacid_dh_1"/>
    <property type="match status" value="1"/>
</dbReference>
<evidence type="ECO:0000313" key="7">
    <source>
        <dbReference type="EMBL" id="WAA08780.1"/>
    </source>
</evidence>
<feature type="domain" description="D-isomer specific 2-hydroxyacid dehydrogenase NAD-binding" evidence="6">
    <location>
        <begin position="105"/>
        <end position="278"/>
    </location>
</feature>
<evidence type="ECO:0000259" key="5">
    <source>
        <dbReference type="Pfam" id="PF00389"/>
    </source>
</evidence>
<evidence type="ECO:0000256" key="1">
    <source>
        <dbReference type="ARBA" id="ARBA00005854"/>
    </source>
</evidence>
<dbReference type="InterPro" id="IPR006140">
    <property type="entry name" value="D-isomer_DH_NAD-bd"/>
</dbReference>
<dbReference type="Proteomes" id="UP001164718">
    <property type="component" value="Chromosome"/>
</dbReference>
<dbReference type="SUPFAM" id="SSF51735">
    <property type="entry name" value="NAD(P)-binding Rossmann-fold domains"/>
    <property type="match status" value="1"/>
</dbReference>
<feature type="domain" description="D-isomer specific 2-hydroxyacid dehydrogenase catalytic" evidence="5">
    <location>
        <begin position="20"/>
        <end position="306"/>
    </location>
</feature>
<gene>
    <name evidence="7" type="ORF">OE104_09145</name>
</gene>
<keyword evidence="2 4" id="KW-0560">Oxidoreductase</keyword>
<dbReference type="EMBL" id="CP106878">
    <property type="protein sequence ID" value="WAA08780.1"/>
    <property type="molecule type" value="Genomic_DNA"/>
</dbReference>
<dbReference type="InterPro" id="IPR036291">
    <property type="entry name" value="NAD(P)-bd_dom_sf"/>
</dbReference>
<reference evidence="7" key="1">
    <citation type="submission" date="2022-09" db="EMBL/GenBank/DDBJ databases">
        <title>Complete Genomes of Fervidibacillus albus and Fervidibacillus halotolerans isolated from tidal flat sediments.</title>
        <authorList>
            <person name="Kwon K.K."/>
            <person name="Yang S.-H."/>
            <person name="Park M.J."/>
            <person name="Oh H.-M."/>
        </authorList>
    </citation>
    <scope>NUCLEOTIDE SEQUENCE</scope>
    <source>
        <strain evidence="7">MEBiC13591</strain>
    </source>
</reference>
<dbReference type="InterPro" id="IPR006139">
    <property type="entry name" value="D-isomer_2_OHA_DH_cat_dom"/>
</dbReference>
<name>A0A9E8LSW5_9BACI</name>
<dbReference type="RefSeq" id="WP_275416563.1">
    <property type="nucleotide sequence ID" value="NZ_CP106878.1"/>
</dbReference>
<protein>
    <submittedName>
        <fullName evidence="7">D-2-hydroxyacid dehydrogenase</fullName>
    </submittedName>
</protein>
<sequence length="316" mass="36383">MDIVASFNRRQELQRDICDEFPNINFFFYKNMAELGSHIERAEVLITYGEDVTAQTILRAKNLKWIMVMSAGLEKMPFHILEQKGILVTNARGIHKIPMAEMAIGYLLQYTKRLSEFNQQQREGIWNRKLQMTELFGKTLLIVGAGAIGSQIAKYASIFGMKTIGVNRTGQIVEHFDEIFRMEELHNVLPKADFVLSVLPSTEKTKGIFGMDQFRLMKKEAVLINMGRGDAVNETELIDALERNEIAHAFLDVFQTEPLPNDHPFWKMEKVTITPHVSAITPQYLPRAFEIFRENLTLYLQGKRPLKNEIDLNRGY</sequence>
<dbReference type="GO" id="GO:0051287">
    <property type="term" value="F:NAD binding"/>
    <property type="evidence" value="ECO:0007669"/>
    <property type="project" value="InterPro"/>
</dbReference>
<accession>A0A9E8LSW5</accession>
<dbReference type="PANTHER" id="PTHR43333:SF1">
    <property type="entry name" value="D-ISOMER SPECIFIC 2-HYDROXYACID DEHYDROGENASE NAD-BINDING DOMAIN-CONTAINING PROTEIN"/>
    <property type="match status" value="1"/>
</dbReference>
<dbReference type="Pfam" id="PF02826">
    <property type="entry name" value="2-Hacid_dh_C"/>
    <property type="match status" value="1"/>
</dbReference>
<evidence type="ECO:0000313" key="8">
    <source>
        <dbReference type="Proteomes" id="UP001164718"/>
    </source>
</evidence>
<dbReference type="FunFam" id="3.40.50.720:FF:000363">
    <property type="entry name" value="D-isomer specific 2-hydroxyacid dehydrogenase"/>
    <property type="match status" value="1"/>
</dbReference>
<dbReference type="KEGG" id="faf:OE104_09145"/>
<keyword evidence="3" id="KW-0520">NAD</keyword>
<comment type="similarity">
    <text evidence="1 4">Belongs to the D-isomer specific 2-hydroxyacid dehydrogenase family.</text>
</comment>
<evidence type="ECO:0000256" key="3">
    <source>
        <dbReference type="ARBA" id="ARBA00023027"/>
    </source>
</evidence>
<proteinExistence type="inferred from homology"/>
<dbReference type="Pfam" id="PF00389">
    <property type="entry name" value="2-Hacid_dh"/>
    <property type="match status" value="1"/>
</dbReference>
<dbReference type="PANTHER" id="PTHR43333">
    <property type="entry name" value="2-HACID_DH_C DOMAIN-CONTAINING PROTEIN"/>
    <property type="match status" value="1"/>
</dbReference>
<dbReference type="AlphaFoldDB" id="A0A9E8LSW5"/>
<dbReference type="Gene3D" id="3.40.50.720">
    <property type="entry name" value="NAD(P)-binding Rossmann-like Domain"/>
    <property type="match status" value="2"/>
</dbReference>
<evidence type="ECO:0000256" key="2">
    <source>
        <dbReference type="ARBA" id="ARBA00023002"/>
    </source>
</evidence>
<evidence type="ECO:0000256" key="4">
    <source>
        <dbReference type="RuleBase" id="RU003719"/>
    </source>
</evidence>
<keyword evidence="8" id="KW-1185">Reference proteome</keyword>
<evidence type="ECO:0000259" key="6">
    <source>
        <dbReference type="Pfam" id="PF02826"/>
    </source>
</evidence>
<dbReference type="SUPFAM" id="SSF52283">
    <property type="entry name" value="Formate/glycerate dehydrogenase catalytic domain-like"/>
    <property type="match status" value="1"/>
</dbReference>
<dbReference type="GO" id="GO:0016616">
    <property type="term" value="F:oxidoreductase activity, acting on the CH-OH group of donors, NAD or NADP as acceptor"/>
    <property type="evidence" value="ECO:0007669"/>
    <property type="project" value="InterPro"/>
</dbReference>
<organism evidence="7 8">
    <name type="scientific">Fervidibacillus albus</name>
    <dbReference type="NCBI Taxonomy" id="2980026"/>
    <lineage>
        <taxon>Bacteria</taxon>
        <taxon>Bacillati</taxon>
        <taxon>Bacillota</taxon>
        <taxon>Bacilli</taxon>
        <taxon>Bacillales</taxon>
        <taxon>Bacillaceae</taxon>
        <taxon>Fervidibacillus</taxon>
    </lineage>
</organism>